<keyword evidence="1" id="KW-0812">Transmembrane</keyword>
<evidence type="ECO:0000256" key="1">
    <source>
        <dbReference type="SAM" id="Phobius"/>
    </source>
</evidence>
<organism evidence="3">
    <name type="scientific">uncultured Propionibacteriaceae bacterium</name>
    <dbReference type="NCBI Taxonomy" id="257457"/>
    <lineage>
        <taxon>Bacteria</taxon>
        <taxon>Bacillati</taxon>
        <taxon>Actinomycetota</taxon>
        <taxon>Actinomycetes</taxon>
        <taxon>Propionibacteriales</taxon>
        <taxon>Propionibacteriaceae</taxon>
        <taxon>environmental samples</taxon>
    </lineage>
</organism>
<sequence>MELAVLIPGLIVVLGLMVVGGRLWFARSTVTEAAYNAARAASLARTAAQAASDGPTAGTRALATDGLACSPAVVTVSTEAFVVPVGQPATVTSTVSCRVVFSDVLLPGMPGSLVIRSTGAAALDTYRSR</sequence>
<proteinExistence type="predicted"/>
<name>A0A6J4PCW6_9ACTN</name>
<dbReference type="AlphaFoldDB" id="A0A6J4PCW6"/>
<gene>
    <name evidence="3" type="ORF">AVDCRST_MAG75-2754</name>
</gene>
<dbReference type="Pfam" id="PF07811">
    <property type="entry name" value="TadE"/>
    <property type="match status" value="1"/>
</dbReference>
<dbReference type="InterPro" id="IPR012495">
    <property type="entry name" value="TadE-like_dom"/>
</dbReference>
<protein>
    <recommendedName>
        <fullName evidence="2">TadE-like domain-containing protein</fullName>
    </recommendedName>
</protein>
<keyword evidence="1" id="KW-0472">Membrane</keyword>
<feature type="domain" description="TadE-like" evidence="2">
    <location>
        <begin position="2"/>
        <end position="39"/>
    </location>
</feature>
<reference evidence="3" key="1">
    <citation type="submission" date="2020-02" db="EMBL/GenBank/DDBJ databases">
        <authorList>
            <person name="Meier V. D."/>
        </authorList>
    </citation>
    <scope>NUCLEOTIDE SEQUENCE</scope>
    <source>
        <strain evidence="3">AVDCRST_MAG75</strain>
    </source>
</reference>
<evidence type="ECO:0000313" key="3">
    <source>
        <dbReference type="EMBL" id="CAA9411080.1"/>
    </source>
</evidence>
<evidence type="ECO:0000259" key="2">
    <source>
        <dbReference type="Pfam" id="PF07811"/>
    </source>
</evidence>
<dbReference type="EMBL" id="CADCUO010000192">
    <property type="protein sequence ID" value="CAA9411080.1"/>
    <property type="molecule type" value="Genomic_DNA"/>
</dbReference>
<accession>A0A6J4PCW6</accession>
<feature type="transmembrane region" description="Helical" evidence="1">
    <location>
        <begin position="6"/>
        <end position="25"/>
    </location>
</feature>
<keyword evidence="1" id="KW-1133">Transmembrane helix</keyword>